<dbReference type="Proteomes" id="UP000574390">
    <property type="component" value="Unassembled WGS sequence"/>
</dbReference>
<keyword evidence="1" id="KW-0175">Coiled coil</keyword>
<proteinExistence type="predicted"/>
<evidence type="ECO:0000313" key="4">
    <source>
        <dbReference type="Proteomes" id="UP000574390"/>
    </source>
</evidence>
<name>A0A7J6SDF0_PEROL</name>
<feature type="region of interest" description="Disordered" evidence="2">
    <location>
        <begin position="90"/>
        <end position="115"/>
    </location>
</feature>
<evidence type="ECO:0000256" key="2">
    <source>
        <dbReference type="SAM" id="MobiDB-lite"/>
    </source>
</evidence>
<gene>
    <name evidence="3" type="ORF">FOZ62_008721</name>
</gene>
<feature type="coiled-coil region" evidence="1">
    <location>
        <begin position="325"/>
        <end position="352"/>
    </location>
</feature>
<protein>
    <submittedName>
        <fullName evidence="3">Uncharacterized protein</fullName>
    </submittedName>
</protein>
<dbReference type="AlphaFoldDB" id="A0A7J6SDF0"/>
<accession>A0A7J6SDF0</accession>
<reference evidence="3 4" key="1">
    <citation type="submission" date="2020-04" db="EMBL/GenBank/DDBJ databases">
        <title>Perkinsus olseni comparative genomics.</title>
        <authorList>
            <person name="Bogema D.R."/>
        </authorList>
    </citation>
    <scope>NUCLEOTIDE SEQUENCE [LARGE SCALE GENOMIC DNA]</scope>
    <source>
        <strain evidence="3">ATCC PRA-205</strain>
    </source>
</reference>
<feature type="compositionally biased region" description="Low complexity" evidence="2">
    <location>
        <begin position="92"/>
        <end position="111"/>
    </location>
</feature>
<organism evidence="3 4">
    <name type="scientific">Perkinsus olseni</name>
    <name type="common">Perkinsus atlanticus</name>
    <dbReference type="NCBI Taxonomy" id="32597"/>
    <lineage>
        <taxon>Eukaryota</taxon>
        <taxon>Sar</taxon>
        <taxon>Alveolata</taxon>
        <taxon>Perkinsozoa</taxon>
        <taxon>Perkinsea</taxon>
        <taxon>Perkinsida</taxon>
        <taxon>Perkinsidae</taxon>
        <taxon>Perkinsus</taxon>
    </lineage>
</organism>
<evidence type="ECO:0000313" key="3">
    <source>
        <dbReference type="EMBL" id="KAF4730592.1"/>
    </source>
</evidence>
<sequence length="375" mass="41937">MAAFNLMLANSVGILQDSTLIDEPLLFGRDPRLLNAAFLHIANTTLKMLRTQASLLARPLRLMAAAASSRALPVYTRRAAFCSKASEKSESVSDTSSSGSSSSSGTSSSSTGDKKNAQPDFWAGPKMLLSTVGSIGVLYVSYYFYKANFDVERTEELLKERYQEWPLYPPPGPSQAELITKVDHAGLNQEMMDTLSTWFLYEDNRRQHGVSRQFIIDTCRDVLHLLDSPDHSFGDELNAKCDAAVDDFVARGVGRSDEEKRLSGCGVSEVSRLLSALFEIHGGGDDIQEKAKDSLIEEVSRTYREQVQMAKAFQEAVKFEPLPDIAEDEADRAVLELELEQYQTELDEGKCDDERKQWLKKELKEVKKLLEEKKK</sequence>
<comment type="caution">
    <text evidence="3">The sequence shown here is derived from an EMBL/GenBank/DDBJ whole genome shotgun (WGS) entry which is preliminary data.</text>
</comment>
<evidence type="ECO:0000256" key="1">
    <source>
        <dbReference type="SAM" id="Coils"/>
    </source>
</evidence>
<dbReference type="EMBL" id="JABANM010015722">
    <property type="protein sequence ID" value="KAF4730592.1"/>
    <property type="molecule type" value="Genomic_DNA"/>
</dbReference>